<accession>A0A975ET16</accession>
<reference evidence="2" key="1">
    <citation type="submission" date="2020-07" db="EMBL/GenBank/DDBJ databases">
        <title>Genome sequences of bacteria associated with the marine, planktonic diatom Thalassiosira profunda strain ECT2AJA-044.</title>
        <authorList>
            <person name="Gargas C.B."/>
            <person name="Roberts W.R."/>
            <person name="Alverson A.J."/>
        </authorList>
    </citation>
    <scope>NUCLEOTIDE SEQUENCE</scope>
    <source>
        <strain evidence="2">ECT2AJA-044</strain>
    </source>
</reference>
<dbReference type="RefSeq" id="WP_209357260.1">
    <property type="nucleotide sequence ID" value="NZ_CP060010.1"/>
</dbReference>
<gene>
    <name evidence="2" type="ORF">HZ995_03305</name>
</gene>
<dbReference type="Pfam" id="PF06094">
    <property type="entry name" value="GGACT"/>
    <property type="match status" value="1"/>
</dbReference>
<dbReference type="InterPro" id="IPR009288">
    <property type="entry name" value="AIG2-like_dom"/>
</dbReference>
<proteinExistence type="predicted"/>
<dbReference type="AlphaFoldDB" id="A0A975ET16"/>
<dbReference type="Proteomes" id="UP000665026">
    <property type="component" value="Chromosome"/>
</dbReference>
<feature type="domain" description="Gamma-glutamylcyclotransferase AIG2-like" evidence="1">
    <location>
        <begin position="7"/>
        <end position="103"/>
    </location>
</feature>
<name>A0A975ET16_9RHOB</name>
<dbReference type="InterPro" id="IPR036568">
    <property type="entry name" value="GGCT-like_sf"/>
</dbReference>
<dbReference type="KEGG" id="cact:HZ995_03305"/>
<dbReference type="InterPro" id="IPR013024">
    <property type="entry name" value="GGCT-like"/>
</dbReference>
<dbReference type="CDD" id="cd06661">
    <property type="entry name" value="GGCT_like"/>
    <property type="match status" value="1"/>
</dbReference>
<evidence type="ECO:0000313" key="3">
    <source>
        <dbReference type="Proteomes" id="UP000665026"/>
    </source>
</evidence>
<evidence type="ECO:0000313" key="2">
    <source>
        <dbReference type="EMBL" id="QTN36561.1"/>
    </source>
</evidence>
<sequence>MSRPFFFGYGSLVNIHTHAYGETSTAELQGWRRIWQMTPLRPHPFLSIEPQDGCVIQGLIAHVPDGDWAQLDAREYGYDRLSTDRVKHARNDDPELAIYVVPKPAPTLQLEKGPILLSYLDVVIQGFLKEFGEGGVRAFFDTTAGWDHPIDNDRDAPKYPRHQRLSPHETALVDAELKRLGISI</sequence>
<protein>
    <submittedName>
        <fullName evidence="2">Gamma-glutamylcyclotransferase</fullName>
    </submittedName>
</protein>
<evidence type="ECO:0000259" key="1">
    <source>
        <dbReference type="Pfam" id="PF06094"/>
    </source>
</evidence>
<dbReference type="Gene3D" id="3.10.490.10">
    <property type="entry name" value="Gamma-glutamyl cyclotransferase-like"/>
    <property type="match status" value="1"/>
</dbReference>
<organism evidence="2 3">
    <name type="scientific">Cognatishimia activa</name>
    <dbReference type="NCBI Taxonomy" id="1715691"/>
    <lineage>
        <taxon>Bacteria</taxon>
        <taxon>Pseudomonadati</taxon>
        <taxon>Pseudomonadota</taxon>
        <taxon>Alphaproteobacteria</taxon>
        <taxon>Rhodobacterales</taxon>
        <taxon>Paracoccaceae</taxon>
        <taxon>Cognatishimia</taxon>
    </lineage>
</organism>
<dbReference type="SUPFAM" id="SSF110857">
    <property type="entry name" value="Gamma-glutamyl cyclotransferase-like"/>
    <property type="match status" value="1"/>
</dbReference>
<dbReference type="EMBL" id="CP060010">
    <property type="protein sequence ID" value="QTN36561.1"/>
    <property type="molecule type" value="Genomic_DNA"/>
</dbReference>